<evidence type="ECO:0000259" key="3">
    <source>
        <dbReference type="SMART" id="SM01346"/>
    </source>
</evidence>
<dbReference type="GO" id="GO:0031932">
    <property type="term" value="C:TORC2 complex"/>
    <property type="evidence" value="ECO:0007669"/>
    <property type="project" value="TreeGrafter"/>
</dbReference>
<keyword evidence="1" id="KW-0547">Nucleotide-binding</keyword>
<feature type="compositionally biased region" description="Low complexity" evidence="2">
    <location>
        <begin position="1225"/>
        <end position="1243"/>
    </location>
</feature>
<evidence type="ECO:0000256" key="1">
    <source>
        <dbReference type="RuleBase" id="RU364109"/>
    </source>
</evidence>
<reference evidence="4" key="1">
    <citation type="submission" date="2014-11" db="EMBL/GenBank/DDBJ databases">
        <authorList>
            <person name="Otto D Thomas"/>
            <person name="Naeem Raeece"/>
        </authorList>
    </citation>
    <scope>NUCLEOTIDE SEQUENCE</scope>
</reference>
<comment type="catalytic activity">
    <reaction evidence="1">
        <text>L-threonyl-[protein] + ATP = O-phospho-L-threonyl-[protein] + ADP + H(+)</text>
        <dbReference type="Rhea" id="RHEA:46608"/>
        <dbReference type="Rhea" id="RHEA-COMP:11060"/>
        <dbReference type="Rhea" id="RHEA-COMP:11605"/>
        <dbReference type="ChEBI" id="CHEBI:15378"/>
        <dbReference type="ChEBI" id="CHEBI:30013"/>
        <dbReference type="ChEBI" id="CHEBI:30616"/>
        <dbReference type="ChEBI" id="CHEBI:61977"/>
        <dbReference type="ChEBI" id="CHEBI:456216"/>
        <dbReference type="EC" id="2.7.11.1"/>
    </reaction>
</comment>
<keyword evidence="1" id="KW-0067">ATP-binding</keyword>
<feature type="region of interest" description="Disordered" evidence="2">
    <location>
        <begin position="1225"/>
        <end position="1246"/>
    </location>
</feature>
<evidence type="ECO:0000256" key="2">
    <source>
        <dbReference type="SAM" id="MobiDB-lite"/>
    </source>
</evidence>
<name>A0A0G4HK34_9ALVE</name>
<sequence>MALLHINPQGVASESVVTRYLADLRSKHESVRTKAAKNLRIHVEAEAREMSAGTFTKFMTDLNKRLYELVMSKEQHEKLGGIIAMDELIDVHCDENETKIIRFANYLRTVFQQPVDQAVLPRATRALGHLVRAGGNMTADFVEFELRRSLEWLIAEPRSEYNRFAAVMILKELANNAPVQFHAHVPAFFDKIWVAIQGEPKANIREAAVGALRAVLQLLASRQPSARNKHQWYFRIWEKAHRGFLSQDSASLHGSLLAVGELLDRDNTGEFLAPRFNQICELIYRYRNSKHRLVQRTVLILFPTLARFDPQSFNESGFLSLCMEHLLGLLRSDSDFRDQALKVAGDLALEVGEPTIEYVAPLISHVHAALSPGYRNVAKKRQEAQEALKCLSKLGRALGARLAGHVESLIDQMFAGGLSVILLDALGHLSRHIPSLLPVMQSRLLACISTVLAQHSSSAAGGGTGGGAGTGGGTQLVKGGGGAGRSATDPGGAGAPVGDSDGVGGGGVDRSASGKQAGAGASAVAVAGDGKGDREESSTGLLLLALNALGQFGLDECTVTPLVCECCLRFLDHPDPLVRREAALAATKLLLPRSVHPLMVMDAKGGAKRSVHTGLGGAGRATGPLAASFPSAVIVCKPHQLVAVSNSVLRVLTFAVSEPESPTRESVLAALDARFDPILCQPACLEALQQTLHDENLPVRKVSIRLMGRLSVHNPAAVMPSLRRALLQLLTELDCLCEARQKEEAAELLGDLLVEAHPVLEPYCAPVLCHLLAKLKEATAAQHPLPLPLPLAASHAQQRGATAAAGALPLPVGAVQTGLQASGRTAPAGAPAAGGLGVTVRGGATLALPSTAAVAVAAPVSASLALHLLTAIGQLSEVGGPTMTPFLKEVMPLLLDVLQDPSGSNLLVSHSKREGALRTLRQLCENTGYVIAPYTEYPYLLWYLISLLRTEVPSSPLRFIVMSVIGTLGALDPFRYQQLENKLRWGIKAGGPSSSPVGGAKRESAKISTAMAISGVAGEEERMERGERDGLKRGEAAEALRGAVVRADDGGADLAGVGAAGVGAMGGDRRGEEWQRGMGFAGLIERGAKLSPLFNIGAAGMGFGVAGLVGADSCPSDIFSVAAVAALMKMLQDAALASQHHSVIQALMYVFPTLDTKRLPGLMEIMPAFLQILRKSDFGEMRETLLRNMAQMIAVARRQVAPFMGLLLEVLASFMRETPLPIKSSEAPPTIAASTTSAPTAGGPMQGVQVMRSESRPATIALTTHPMANGANPTAGARPEVGGGASVAGGWIPSSTVTVNGPASPATGGPGETGEDREGGAVERCTIALLAVLEEASRVARDEFLAFVGGLLPYLLAFIRNDLTPTRQVARQTLQAFVVFGVSMQDYMHLVVPTLAKIAEGEEFSIILLRIKCVETLGDLAATCSFPHFVGRIAHPLVRILDAPLVPTTSSRVAGGTQISGGTPSAVTGKVGGETTGGVDIHGPTQLDLKQAALDTLARINSLYGAAMAPFVPLIRTVAQRQNLTARPVNYGAGERDMTKGGGTAVGSPRPRAGSRGGLLLDSMGGGGKSRLQTEGGQGTGGSGIAEWLSGRNLEVNQQNLRAAWDTAGRTTKDEWTEWMRRFSLELLRESPSPSLRACWSLAQVYQPLSKELFPVSFLSCWLQLFDAYQDFWGKSLERALRSTSLPPDVLQAILNLAEFMEQQPVGVAQLPIDRALLGELAEKSHAYAKALYYKEQEFRTSPESSVEALISLNNQLQQGEAARGVLEYAQKHLHVTLKESWYEKLQRWEDALEAYELRQLGETLGDRMLDGGPGPDGDFGTGEWGGTPGPSGVAASTLGASGQGAG</sequence>
<dbReference type="SMART" id="SM01346">
    <property type="entry name" value="DUF3385"/>
    <property type="match status" value="1"/>
</dbReference>
<feature type="compositionally biased region" description="Gly residues" evidence="2">
    <location>
        <begin position="491"/>
        <end position="508"/>
    </location>
</feature>
<dbReference type="GO" id="GO:0005737">
    <property type="term" value="C:cytoplasm"/>
    <property type="evidence" value="ECO:0007669"/>
    <property type="project" value="TreeGrafter"/>
</dbReference>
<dbReference type="GO" id="GO:0004674">
    <property type="term" value="F:protein serine/threonine kinase activity"/>
    <property type="evidence" value="ECO:0007669"/>
    <property type="project" value="UniProtKB-KW"/>
</dbReference>
<dbReference type="SUPFAM" id="SSF48371">
    <property type="entry name" value="ARM repeat"/>
    <property type="match status" value="2"/>
</dbReference>
<dbReference type="Gene3D" id="1.25.10.10">
    <property type="entry name" value="Leucine-rich Repeat Variant"/>
    <property type="match status" value="4"/>
</dbReference>
<dbReference type="InterPro" id="IPR016024">
    <property type="entry name" value="ARM-type_fold"/>
</dbReference>
<dbReference type="EMBL" id="CDMZ01002921">
    <property type="protein sequence ID" value="CEM44402.1"/>
    <property type="molecule type" value="Genomic_DNA"/>
</dbReference>
<gene>
    <name evidence="4" type="ORF">Cvel_28328</name>
</gene>
<feature type="region of interest" description="Disordered" evidence="2">
    <location>
        <begin position="459"/>
        <end position="515"/>
    </location>
</feature>
<feature type="compositionally biased region" description="Gly residues" evidence="2">
    <location>
        <begin position="460"/>
        <end position="484"/>
    </location>
</feature>
<dbReference type="GO" id="GO:0031929">
    <property type="term" value="P:TOR signaling"/>
    <property type="evidence" value="ECO:0007669"/>
    <property type="project" value="TreeGrafter"/>
</dbReference>
<feature type="compositionally biased region" description="Low complexity" evidence="2">
    <location>
        <begin position="1547"/>
        <end position="1558"/>
    </location>
</feature>
<keyword evidence="1" id="KW-0418">Kinase</keyword>
<protein>
    <recommendedName>
        <fullName evidence="1">Serine/threonine-protein kinase TOR</fullName>
        <ecNumber evidence="1">2.7.11.1</ecNumber>
    </recommendedName>
</protein>
<dbReference type="PANTHER" id="PTHR11139:SF9">
    <property type="entry name" value="SERINE_THREONINE-PROTEIN KINASE MTOR"/>
    <property type="match status" value="1"/>
</dbReference>
<feature type="region of interest" description="Disordered" evidence="2">
    <location>
        <begin position="1531"/>
        <end position="1558"/>
    </location>
</feature>
<dbReference type="Pfam" id="PF11865">
    <property type="entry name" value="mTOR_dom"/>
    <property type="match status" value="2"/>
</dbReference>
<feature type="compositionally biased region" description="Gly residues" evidence="2">
    <location>
        <begin position="1812"/>
        <end position="1830"/>
    </location>
</feature>
<dbReference type="InterPro" id="IPR011989">
    <property type="entry name" value="ARM-like"/>
</dbReference>
<dbReference type="InterPro" id="IPR024585">
    <property type="entry name" value="mTOR_dom"/>
</dbReference>
<dbReference type="GO" id="GO:0016242">
    <property type="term" value="P:negative regulation of macroautophagy"/>
    <property type="evidence" value="ECO:0007669"/>
    <property type="project" value="TreeGrafter"/>
</dbReference>
<dbReference type="VEuPathDB" id="CryptoDB:Cvel_28328"/>
<accession>A0A0G4HK34</accession>
<feature type="region of interest" description="Disordered" evidence="2">
    <location>
        <begin position="1807"/>
        <end position="1847"/>
    </location>
</feature>
<keyword evidence="1" id="KW-0808">Transferase</keyword>
<feature type="non-terminal residue" evidence="4">
    <location>
        <position position="1847"/>
    </location>
</feature>
<dbReference type="GO" id="GO:0031931">
    <property type="term" value="C:TORC1 complex"/>
    <property type="evidence" value="ECO:0007669"/>
    <property type="project" value="TreeGrafter"/>
</dbReference>
<dbReference type="EC" id="2.7.11.1" evidence="1"/>
<dbReference type="GO" id="GO:0005524">
    <property type="term" value="F:ATP binding"/>
    <property type="evidence" value="ECO:0007669"/>
    <property type="project" value="UniProtKB-KW"/>
</dbReference>
<organism evidence="4">
    <name type="scientific">Chromera velia CCMP2878</name>
    <dbReference type="NCBI Taxonomy" id="1169474"/>
    <lineage>
        <taxon>Eukaryota</taxon>
        <taxon>Sar</taxon>
        <taxon>Alveolata</taxon>
        <taxon>Colpodellida</taxon>
        <taxon>Chromeraceae</taxon>
        <taxon>Chromera</taxon>
    </lineage>
</organism>
<evidence type="ECO:0000313" key="4">
    <source>
        <dbReference type="EMBL" id="CEM44402.1"/>
    </source>
</evidence>
<dbReference type="GO" id="GO:0005634">
    <property type="term" value="C:nucleus"/>
    <property type="evidence" value="ECO:0007669"/>
    <property type="project" value="TreeGrafter"/>
</dbReference>
<feature type="region of interest" description="Disordered" evidence="2">
    <location>
        <begin position="1265"/>
        <end position="1319"/>
    </location>
</feature>
<keyword evidence="1" id="KW-0723">Serine/threonine-protein kinase</keyword>
<dbReference type="InterPro" id="IPR050517">
    <property type="entry name" value="DDR_Repair_Kinase"/>
</dbReference>
<proteinExistence type="inferred from homology"/>
<dbReference type="PANTHER" id="PTHR11139">
    <property type="entry name" value="ATAXIA TELANGIECTASIA MUTATED ATM -RELATED"/>
    <property type="match status" value="1"/>
</dbReference>
<feature type="domain" description="Serine/threonine-protein kinase mTOR" evidence="3">
    <location>
        <begin position="930"/>
        <end position="1197"/>
    </location>
</feature>
<comment type="similarity">
    <text evidence="1">Belongs to the PI3/PI4-kinase family.</text>
</comment>